<evidence type="ECO:0000256" key="1">
    <source>
        <dbReference type="SAM" id="Phobius"/>
    </source>
</evidence>
<feature type="transmembrane region" description="Helical" evidence="1">
    <location>
        <begin position="20"/>
        <end position="38"/>
    </location>
</feature>
<dbReference type="HOGENOM" id="CLU_2823025_0_0_5"/>
<proteinExistence type="predicted"/>
<organism evidence="2 3">
    <name type="scientific">Candidatus Endolissoclinum faulkneri L2</name>
    <dbReference type="NCBI Taxonomy" id="1193729"/>
    <lineage>
        <taxon>Bacteria</taxon>
        <taxon>Pseudomonadati</taxon>
        <taxon>Pseudomonadota</taxon>
        <taxon>Alphaproteobacteria</taxon>
        <taxon>Rhodospirillales</taxon>
        <taxon>Rhodospirillaceae</taxon>
        <taxon>Candidatus Endolissoclinum</taxon>
    </lineage>
</organism>
<protein>
    <submittedName>
        <fullName evidence="2">Uncharacterized protein</fullName>
    </submittedName>
</protein>
<keyword evidence="3" id="KW-1185">Reference proteome</keyword>
<reference evidence="2 3" key="1">
    <citation type="journal article" date="2012" name="Proc. Natl. Acad. Sci. U.S.A.">
        <title>Genome streamlining and chemical defense in a coral reef symbiosis.</title>
        <authorList>
            <person name="Kwan J.C."/>
            <person name="Donia M.S."/>
            <person name="Han A.W."/>
            <person name="Hirose E."/>
            <person name="Haygood M.G."/>
            <person name="Schmidt E.W."/>
        </authorList>
    </citation>
    <scope>NUCLEOTIDE SEQUENCE [LARGE SCALE GENOMIC DNA]</scope>
    <source>
        <strain evidence="2 3">L2</strain>
    </source>
</reference>
<dbReference type="EMBL" id="CP003539">
    <property type="protein sequence ID" value="AFX99085.1"/>
    <property type="molecule type" value="Genomic_DNA"/>
</dbReference>
<name>K7YHM6_9PROT</name>
<keyword evidence="1" id="KW-0472">Membrane</keyword>
<evidence type="ECO:0000313" key="3">
    <source>
        <dbReference type="Proteomes" id="UP000010077"/>
    </source>
</evidence>
<keyword evidence="1" id="KW-1133">Transmembrane helix</keyword>
<accession>K7YHM6</accession>
<dbReference type="KEGG" id="thal:A1OE_901"/>
<gene>
    <name evidence="2" type="ORF">A1OE_901</name>
</gene>
<dbReference type="Proteomes" id="UP000010077">
    <property type="component" value="Chromosome"/>
</dbReference>
<sequence>MHKITTAICININSYFKYIILRDNNFIILFILILIRYYDTKIIPSELNNYSPTNTYYKISKAIARS</sequence>
<keyword evidence="1" id="KW-0812">Transmembrane</keyword>
<dbReference type="AlphaFoldDB" id="K7YHM6"/>
<evidence type="ECO:0000313" key="2">
    <source>
        <dbReference type="EMBL" id="AFX99085.1"/>
    </source>
</evidence>